<evidence type="ECO:0000313" key="1">
    <source>
        <dbReference type="EMBL" id="PMK44356.1"/>
    </source>
</evidence>
<name>A0AB36XI93_9VIBR</name>
<dbReference type="EMBL" id="MCXM01000028">
    <property type="protein sequence ID" value="PMK44356.1"/>
    <property type="molecule type" value="Genomic_DNA"/>
</dbReference>
<reference evidence="1" key="3">
    <citation type="journal article" date="2018" name="Nature">
        <title>A major lineage of non-tailed dsDNA viruses as unrecognized killers of marine bacteria.</title>
        <authorList>
            <person name="Kauffman K.M."/>
            <person name="Hussain F.A."/>
            <person name="Yang J."/>
            <person name="Arevalo P."/>
            <person name="Brown J.M."/>
            <person name="Chang W.K."/>
            <person name="VanInsberghe D."/>
            <person name="Elsherbini J."/>
            <person name="Sharma R.S."/>
            <person name="Cutler M.B."/>
            <person name="Kelly L."/>
            <person name="Polz M.F."/>
        </authorList>
    </citation>
    <scope>NUCLEOTIDE SEQUENCE</scope>
    <source>
        <strain evidence="1">10N.261.52.F7</strain>
    </source>
</reference>
<comment type="caution">
    <text evidence="1">The sequence shown here is derived from an EMBL/GenBank/DDBJ whole genome shotgun (WGS) entry which is preliminary data.</text>
</comment>
<dbReference type="RefSeq" id="WP_102281696.1">
    <property type="nucleotide sequence ID" value="NZ_MCVM02000006.1"/>
</dbReference>
<sequence length="109" mass="12278">MGTLTALPPPQVLLSSTMASFHGMDAEQDQSKVLAWQTLYRFLNDQPLRRMVKREQDGALDTLVLAGLFRLVKYPNQKVTMQHLSLTWEGEHPPPPTVLGLDANIRLIL</sequence>
<dbReference type="AlphaFoldDB" id="A0AB36XI93"/>
<gene>
    <name evidence="1" type="ORF">BCT99_24780</name>
</gene>
<accession>A0AB36XI93</accession>
<reference evidence="1" key="2">
    <citation type="submission" date="2016-07" db="EMBL/GenBank/DDBJ databases">
        <authorList>
            <person name="Kauffman K."/>
            <person name="Arevalo P."/>
            <person name="Polz M.F."/>
        </authorList>
    </citation>
    <scope>NUCLEOTIDE SEQUENCE</scope>
    <source>
        <strain evidence="1">10N.261.52.F7</strain>
    </source>
</reference>
<organism evidence="1">
    <name type="scientific">Vibrio lentus</name>
    <dbReference type="NCBI Taxonomy" id="136468"/>
    <lineage>
        <taxon>Bacteria</taxon>
        <taxon>Pseudomonadati</taxon>
        <taxon>Pseudomonadota</taxon>
        <taxon>Gammaproteobacteria</taxon>
        <taxon>Vibrionales</taxon>
        <taxon>Vibrionaceae</taxon>
        <taxon>Vibrio</taxon>
    </lineage>
</organism>
<proteinExistence type="predicted"/>
<reference key="1">
    <citation type="submission" date="2016-07" db="EMBL/GenBank/DDBJ databases">
        <title>Nontailed viruses are major unrecognized killers of bacteria in the ocean.</title>
        <authorList>
            <person name="Kauffman K."/>
            <person name="Hussain F."/>
            <person name="Yang J."/>
            <person name="Arevalo P."/>
            <person name="Brown J."/>
            <person name="Cutler M."/>
            <person name="Kelly L."/>
            <person name="Polz M.F."/>
        </authorList>
    </citation>
    <scope>NUCLEOTIDE SEQUENCE [LARGE SCALE GENOMIC DNA]</scope>
    <source>
        <strain>10N.261.52.F7</strain>
    </source>
</reference>
<protein>
    <submittedName>
        <fullName evidence="1">Uncharacterized protein</fullName>
    </submittedName>
</protein>